<dbReference type="EMBL" id="MFHQ01000007">
    <property type="protein sequence ID" value="OGF74723.1"/>
    <property type="molecule type" value="Genomic_DNA"/>
</dbReference>
<dbReference type="Proteomes" id="UP000178406">
    <property type="component" value="Unassembled WGS sequence"/>
</dbReference>
<proteinExistence type="predicted"/>
<protein>
    <submittedName>
        <fullName evidence="1">Uncharacterized protein</fullName>
    </submittedName>
</protein>
<name>A0A1F5WGF8_9BACT</name>
<dbReference type="STRING" id="1798338.A3J56_03255"/>
<gene>
    <name evidence="1" type="ORF">A3J56_03255</name>
</gene>
<sequence>MRYWEAAWHLGRNKSNQPDPPDHTTKNTLLCWQILIISWVTSFFGGPKSGKILDFGTPR</sequence>
<evidence type="ECO:0000313" key="1">
    <source>
        <dbReference type="EMBL" id="OGF74723.1"/>
    </source>
</evidence>
<organism evidence="1 2">
    <name type="scientific">Candidatus Giovannonibacteria bacterium RIFCSPHIGHO2_02_FULL_46_20</name>
    <dbReference type="NCBI Taxonomy" id="1798338"/>
    <lineage>
        <taxon>Bacteria</taxon>
        <taxon>Candidatus Giovannoniibacteriota</taxon>
    </lineage>
</organism>
<dbReference type="AlphaFoldDB" id="A0A1F5WGF8"/>
<comment type="caution">
    <text evidence="1">The sequence shown here is derived from an EMBL/GenBank/DDBJ whole genome shotgun (WGS) entry which is preliminary data.</text>
</comment>
<evidence type="ECO:0000313" key="2">
    <source>
        <dbReference type="Proteomes" id="UP000178406"/>
    </source>
</evidence>
<reference evidence="1 2" key="1">
    <citation type="journal article" date="2016" name="Nat. Commun.">
        <title>Thousands of microbial genomes shed light on interconnected biogeochemical processes in an aquifer system.</title>
        <authorList>
            <person name="Anantharaman K."/>
            <person name="Brown C.T."/>
            <person name="Hug L.A."/>
            <person name="Sharon I."/>
            <person name="Castelle C.J."/>
            <person name="Probst A.J."/>
            <person name="Thomas B.C."/>
            <person name="Singh A."/>
            <person name="Wilkins M.J."/>
            <person name="Karaoz U."/>
            <person name="Brodie E.L."/>
            <person name="Williams K.H."/>
            <person name="Hubbard S.S."/>
            <person name="Banfield J.F."/>
        </authorList>
    </citation>
    <scope>NUCLEOTIDE SEQUENCE [LARGE SCALE GENOMIC DNA]</scope>
</reference>
<accession>A0A1F5WGF8</accession>